<dbReference type="Proteomes" id="UP001162156">
    <property type="component" value="Unassembled WGS sequence"/>
</dbReference>
<dbReference type="GO" id="GO:0003677">
    <property type="term" value="F:DNA binding"/>
    <property type="evidence" value="ECO:0007669"/>
    <property type="project" value="InterPro"/>
</dbReference>
<dbReference type="GO" id="GO:0005634">
    <property type="term" value="C:nucleus"/>
    <property type="evidence" value="ECO:0007669"/>
    <property type="project" value="UniProtKB-SubCell"/>
</dbReference>
<gene>
    <name evidence="3" type="ORF">NQ314_010592</name>
</gene>
<proteinExistence type="predicted"/>
<organism evidence="3 4">
    <name type="scientific">Rhamnusium bicolor</name>
    <dbReference type="NCBI Taxonomy" id="1586634"/>
    <lineage>
        <taxon>Eukaryota</taxon>
        <taxon>Metazoa</taxon>
        <taxon>Ecdysozoa</taxon>
        <taxon>Arthropoda</taxon>
        <taxon>Hexapoda</taxon>
        <taxon>Insecta</taxon>
        <taxon>Pterygota</taxon>
        <taxon>Neoptera</taxon>
        <taxon>Endopterygota</taxon>
        <taxon>Coleoptera</taxon>
        <taxon>Polyphaga</taxon>
        <taxon>Cucujiformia</taxon>
        <taxon>Chrysomeloidea</taxon>
        <taxon>Cerambycidae</taxon>
        <taxon>Lepturinae</taxon>
        <taxon>Rhagiini</taxon>
        <taxon>Rhamnusium</taxon>
    </lineage>
</organism>
<dbReference type="SUPFAM" id="SSF46689">
    <property type="entry name" value="Homeodomain-like"/>
    <property type="match status" value="1"/>
</dbReference>
<evidence type="ECO:0000256" key="1">
    <source>
        <dbReference type="ARBA" id="ARBA00004123"/>
    </source>
</evidence>
<accession>A0AAV8XPA5</accession>
<dbReference type="InterPro" id="IPR007889">
    <property type="entry name" value="HTH_Psq"/>
</dbReference>
<evidence type="ECO:0000313" key="4">
    <source>
        <dbReference type="Proteomes" id="UP001162156"/>
    </source>
</evidence>
<dbReference type="Pfam" id="PF05225">
    <property type="entry name" value="HTH_psq"/>
    <property type="match status" value="1"/>
</dbReference>
<evidence type="ECO:0000259" key="2">
    <source>
        <dbReference type="Pfam" id="PF05225"/>
    </source>
</evidence>
<sequence length="256" mass="29360">MEQQVAKKRKCSSGSFMAKQRKFRIAGEAYQTSSKKNKPAKRPHQALASCKCKYKCNELSEQHKLDLFTKFYSCDERTQKTYLMGLFDLINIQRRRHGFYNDPSESRRQASVTYHVPNGKGENIQLSFKPPRSDTCRVCDELQCKIKSSSSATESTANKGLLELHQRKAEKAMETLKQNAATSQLPGSNISTICIDLQQINTMPRSYIRKNLRGQWSEEDLQNAVRDIIAGTGSVREISRIYKVPVRTLMRRNQEI</sequence>
<comment type="caution">
    <text evidence="3">The sequence shown here is derived from an EMBL/GenBank/DDBJ whole genome shotgun (WGS) entry which is preliminary data.</text>
</comment>
<dbReference type="InterPro" id="IPR009057">
    <property type="entry name" value="Homeodomain-like_sf"/>
</dbReference>
<reference evidence="3" key="1">
    <citation type="journal article" date="2023" name="Insect Mol. Biol.">
        <title>Genome sequencing provides insights into the evolution of gene families encoding plant cell wall-degrading enzymes in longhorned beetles.</title>
        <authorList>
            <person name="Shin N.R."/>
            <person name="Okamura Y."/>
            <person name="Kirsch R."/>
            <person name="Pauchet Y."/>
        </authorList>
    </citation>
    <scope>NUCLEOTIDE SEQUENCE</scope>
    <source>
        <strain evidence="3">RBIC_L_NR</strain>
    </source>
</reference>
<dbReference type="EMBL" id="JANEYF010002947">
    <property type="protein sequence ID" value="KAJ8940782.1"/>
    <property type="molecule type" value="Genomic_DNA"/>
</dbReference>
<feature type="domain" description="HTH psq-type" evidence="2">
    <location>
        <begin position="217"/>
        <end position="255"/>
    </location>
</feature>
<dbReference type="AlphaFoldDB" id="A0AAV8XPA5"/>
<name>A0AAV8XPA5_9CUCU</name>
<keyword evidence="4" id="KW-1185">Reference proteome</keyword>
<dbReference type="Gene3D" id="1.10.10.60">
    <property type="entry name" value="Homeodomain-like"/>
    <property type="match status" value="1"/>
</dbReference>
<evidence type="ECO:0000313" key="3">
    <source>
        <dbReference type="EMBL" id="KAJ8940782.1"/>
    </source>
</evidence>
<comment type="subcellular location">
    <subcellularLocation>
        <location evidence="1">Nucleus</location>
    </subcellularLocation>
</comment>
<protein>
    <recommendedName>
        <fullName evidence="2">HTH psq-type domain-containing protein</fullName>
    </recommendedName>
</protein>